<accession>A0ACB8R6L4</accession>
<gene>
    <name evidence="1" type="ORF">FA95DRAFT_1612363</name>
</gene>
<organism evidence="1 2">
    <name type="scientific">Auriscalpium vulgare</name>
    <dbReference type="NCBI Taxonomy" id="40419"/>
    <lineage>
        <taxon>Eukaryota</taxon>
        <taxon>Fungi</taxon>
        <taxon>Dikarya</taxon>
        <taxon>Basidiomycota</taxon>
        <taxon>Agaricomycotina</taxon>
        <taxon>Agaricomycetes</taxon>
        <taxon>Russulales</taxon>
        <taxon>Auriscalpiaceae</taxon>
        <taxon>Auriscalpium</taxon>
    </lineage>
</organism>
<sequence length="241" mass="27316">MSRVMPWAVRYDLRVRAKVLLLTELAQRSAGEMSSVWGRTALKNAVHLPIDLRQLALIRRDVTNDGIKELREGDLSHLVQTEYADGESRSFFNCNGYLIGFHFPQYLTEKESRDHADHMLEFAAVYPPTMSADKAGRGASEEYRQQNGNVIGCTHISLGWKEIGKPHMPSQPSKTFCASNSKRKAAAVERVLSWLAPFQYRLDHLLQMTAPEPRLYCSSVVYIPLQPLELLEDLWAAARSN</sequence>
<reference evidence="1" key="1">
    <citation type="submission" date="2021-02" db="EMBL/GenBank/DDBJ databases">
        <authorList>
            <consortium name="DOE Joint Genome Institute"/>
            <person name="Ahrendt S."/>
            <person name="Looney B.P."/>
            <person name="Miyauchi S."/>
            <person name="Morin E."/>
            <person name="Drula E."/>
            <person name="Courty P.E."/>
            <person name="Chicoki N."/>
            <person name="Fauchery L."/>
            <person name="Kohler A."/>
            <person name="Kuo A."/>
            <person name="Labutti K."/>
            <person name="Pangilinan J."/>
            <person name="Lipzen A."/>
            <person name="Riley R."/>
            <person name="Andreopoulos W."/>
            <person name="He G."/>
            <person name="Johnson J."/>
            <person name="Barry K.W."/>
            <person name="Grigoriev I.V."/>
            <person name="Nagy L."/>
            <person name="Hibbett D."/>
            <person name="Henrissat B."/>
            <person name="Matheny P.B."/>
            <person name="Labbe J."/>
            <person name="Martin F."/>
        </authorList>
    </citation>
    <scope>NUCLEOTIDE SEQUENCE</scope>
    <source>
        <strain evidence="1">FP105234-sp</strain>
    </source>
</reference>
<protein>
    <submittedName>
        <fullName evidence="1">Uncharacterized protein</fullName>
    </submittedName>
</protein>
<proteinExistence type="predicted"/>
<name>A0ACB8R6L4_9AGAM</name>
<comment type="caution">
    <text evidence="1">The sequence shown here is derived from an EMBL/GenBank/DDBJ whole genome shotgun (WGS) entry which is preliminary data.</text>
</comment>
<dbReference type="Proteomes" id="UP000814033">
    <property type="component" value="Unassembled WGS sequence"/>
</dbReference>
<evidence type="ECO:0000313" key="2">
    <source>
        <dbReference type="Proteomes" id="UP000814033"/>
    </source>
</evidence>
<dbReference type="EMBL" id="MU276272">
    <property type="protein sequence ID" value="KAI0039704.1"/>
    <property type="molecule type" value="Genomic_DNA"/>
</dbReference>
<evidence type="ECO:0000313" key="1">
    <source>
        <dbReference type="EMBL" id="KAI0039704.1"/>
    </source>
</evidence>
<reference evidence="1" key="2">
    <citation type="journal article" date="2022" name="New Phytol.">
        <title>Evolutionary transition to the ectomycorrhizal habit in the genomes of a hyperdiverse lineage of mushroom-forming fungi.</title>
        <authorList>
            <person name="Looney B."/>
            <person name="Miyauchi S."/>
            <person name="Morin E."/>
            <person name="Drula E."/>
            <person name="Courty P.E."/>
            <person name="Kohler A."/>
            <person name="Kuo A."/>
            <person name="LaButti K."/>
            <person name="Pangilinan J."/>
            <person name="Lipzen A."/>
            <person name="Riley R."/>
            <person name="Andreopoulos W."/>
            <person name="He G."/>
            <person name="Johnson J."/>
            <person name="Nolan M."/>
            <person name="Tritt A."/>
            <person name="Barry K.W."/>
            <person name="Grigoriev I.V."/>
            <person name="Nagy L.G."/>
            <person name="Hibbett D."/>
            <person name="Henrissat B."/>
            <person name="Matheny P.B."/>
            <person name="Labbe J."/>
            <person name="Martin F.M."/>
        </authorList>
    </citation>
    <scope>NUCLEOTIDE SEQUENCE</scope>
    <source>
        <strain evidence="1">FP105234-sp</strain>
    </source>
</reference>
<keyword evidence="2" id="KW-1185">Reference proteome</keyword>